<evidence type="ECO:0000313" key="5">
    <source>
        <dbReference type="EMBL" id="KAF9872080.1"/>
    </source>
</evidence>
<feature type="region of interest" description="Disordered" evidence="3">
    <location>
        <begin position="599"/>
        <end position="665"/>
    </location>
</feature>
<dbReference type="GeneID" id="62166205"/>
<organism evidence="5 6">
    <name type="scientific">Colletotrichum karsti</name>
    <dbReference type="NCBI Taxonomy" id="1095194"/>
    <lineage>
        <taxon>Eukaryota</taxon>
        <taxon>Fungi</taxon>
        <taxon>Dikarya</taxon>
        <taxon>Ascomycota</taxon>
        <taxon>Pezizomycotina</taxon>
        <taxon>Sordariomycetes</taxon>
        <taxon>Hypocreomycetidae</taxon>
        <taxon>Glomerellales</taxon>
        <taxon>Glomerellaceae</taxon>
        <taxon>Colletotrichum</taxon>
        <taxon>Colletotrichum boninense species complex</taxon>
    </lineage>
</organism>
<comment type="caution">
    <text evidence="5">The sequence shown here is derived from an EMBL/GenBank/DDBJ whole genome shotgun (WGS) entry which is preliminary data.</text>
</comment>
<keyword evidence="6" id="KW-1185">Reference proteome</keyword>
<dbReference type="InterPro" id="IPR016040">
    <property type="entry name" value="NAD(P)-bd_dom"/>
</dbReference>
<dbReference type="EMBL" id="JAATWM020000040">
    <property type="protein sequence ID" value="KAF9872080.1"/>
    <property type="molecule type" value="Genomic_DNA"/>
</dbReference>
<dbReference type="Gene3D" id="4.10.240.10">
    <property type="entry name" value="Zn(2)-C6 fungal-type DNA-binding domain"/>
    <property type="match status" value="1"/>
</dbReference>
<dbReference type="PROSITE" id="PS00463">
    <property type="entry name" value="ZN2_CY6_FUNGAL_1"/>
    <property type="match status" value="1"/>
</dbReference>
<dbReference type="SMART" id="SM00066">
    <property type="entry name" value="GAL4"/>
    <property type="match status" value="1"/>
</dbReference>
<evidence type="ECO:0000259" key="4">
    <source>
        <dbReference type="PROSITE" id="PS50048"/>
    </source>
</evidence>
<proteinExistence type="predicted"/>
<dbReference type="Pfam" id="PF00172">
    <property type="entry name" value="Zn_clus"/>
    <property type="match status" value="1"/>
</dbReference>
<gene>
    <name evidence="5" type="ORF">CkaCkLH20_10417</name>
</gene>
<dbReference type="CDD" id="cd00067">
    <property type="entry name" value="GAL4"/>
    <property type="match status" value="1"/>
</dbReference>
<dbReference type="OrthoDB" id="4132249at2759"/>
<sequence length="1100" mass="122110">MTQAVKRACDACHRRKVKCDGVNPCRNCHTAQLSCTYNAIPQKKGPKGSRAKVISELRETQRQTSLAAKVQNRMNGIPNPPGPINLAPTPGLLSPEFVKECVDFYFANLYEKMPILDRRQIDQQMPFMEQNRDTYCLMTSLCAFMMLQPGMSMPTGDPYNFDVMPGATLVASQLLLEETLQVRKGYDYLDNTTFNMLATNFFIYGCYHGLELHDKAWYYLREASTMMHMSGMNKEETYHGPQWDNAESSRRKRLYWLFFIMERAHAIQRQRPLTLQATISPPNSADDPSDPLSHQLNSFIMMVNLFRPFDDAFTAVWNKTRSNLYVSNLQKQLTEVQPGYLCQDGQLTDLRTNQQWLKTTVWQLTHGSMNSQNQENLDYSYPVDMARELLMNLASHFPGQGMELMGSGLIEKLFEITCNMTDFLAVQPDLRDPFTVGPREQLNHTLNIVAVLRHNNYRFLPLLLSKVADILPRLTNPMLQNAPENSNLGNIDIFDGFGNAGMAQPAPQMQMQMDTEYERKFSVADYNKNYGMSDMNSNVSETNVSTGAPSVTVAASTAADMNSPFASSPAIMSPPMEYTPHGLNDYGCAPMPDMVMSPMGQNGSSLGGSNQHQQHQSHHMMQNQGMSQQQLQPNMTQHHDPNMQQGHNMGSISPPSFQGQQQLNAPSIPTSHPMGPGGNNMMNSISRQQPQRAQSFAIQQQPLPRTVGEFHALQRTNSDMPGITGMTAEMDFNTLLSAEREKFVTMVHIFFVGATGHIGGAVLHQLVQAHPSATIKALVRDEPKAARLVAKYPSVTTVLGDTLQLDLLEQHAREADVVVNTSPDITHDAGIKAILSGLKSRDGVRPYYIHTSGASLIWDEPAGSKDARWWDDIEDVGDILAFKGEAHTHAVTDKIVRDAAGDVNVAIMSPGFVGGMSPSVEHPTPITTPAIFLTARALKSGWKIAEGENTHAWIHVEDLAKMYLILISKAVTGPSDSEPFELWGPEAYYFGTGEDISFAKFMGALVPVLKEHGVIGSTEVKTVSVVEAARASMGGSDYDPDATPPPPDTWAMHIAIMYGINMRVGASRMARLGWRAERGSVVDTFEEVVKVFLKREKLGA</sequence>
<evidence type="ECO:0000256" key="3">
    <source>
        <dbReference type="SAM" id="MobiDB-lite"/>
    </source>
</evidence>
<protein>
    <recommendedName>
        <fullName evidence="4">Zn(2)-C6 fungal-type domain-containing protein</fullName>
    </recommendedName>
</protein>
<keyword evidence="2" id="KW-0539">Nucleus</keyword>
<feature type="compositionally biased region" description="Low complexity" evidence="3">
    <location>
        <begin position="599"/>
        <end position="632"/>
    </location>
</feature>
<dbReference type="CDD" id="cd12148">
    <property type="entry name" value="fungal_TF_MHR"/>
    <property type="match status" value="1"/>
</dbReference>
<dbReference type="InterPro" id="IPR001138">
    <property type="entry name" value="Zn2Cys6_DnaBD"/>
</dbReference>
<evidence type="ECO:0000256" key="1">
    <source>
        <dbReference type="ARBA" id="ARBA00022723"/>
    </source>
</evidence>
<keyword evidence="1" id="KW-0479">Metal-binding</keyword>
<reference evidence="5" key="1">
    <citation type="submission" date="2020-03" db="EMBL/GenBank/DDBJ databases">
        <authorList>
            <person name="He L."/>
        </authorList>
    </citation>
    <scope>NUCLEOTIDE SEQUENCE</scope>
    <source>
        <strain evidence="5">CkLH20</strain>
    </source>
</reference>
<dbReference type="PANTHER" id="PTHR31668">
    <property type="entry name" value="GLUCOSE TRANSPORT TRANSCRIPTION REGULATOR RGT1-RELATED-RELATED"/>
    <property type="match status" value="1"/>
</dbReference>
<dbReference type="Proteomes" id="UP000781932">
    <property type="component" value="Unassembled WGS sequence"/>
</dbReference>
<feature type="domain" description="Zn(2)-C6 fungal-type" evidence="4">
    <location>
        <begin position="8"/>
        <end position="37"/>
    </location>
</feature>
<dbReference type="RefSeq" id="XP_038741541.1">
    <property type="nucleotide sequence ID" value="XM_038893131.1"/>
</dbReference>
<feature type="compositionally biased region" description="Polar residues" evidence="3">
    <location>
        <begin position="642"/>
        <end position="665"/>
    </location>
</feature>
<dbReference type="Gene3D" id="3.40.50.720">
    <property type="entry name" value="NAD(P)-binding Rossmann-like Domain"/>
    <property type="match status" value="1"/>
</dbReference>
<dbReference type="SMART" id="SM00906">
    <property type="entry name" value="Fungal_trans"/>
    <property type="match status" value="1"/>
</dbReference>
<dbReference type="InterPro" id="IPR050797">
    <property type="entry name" value="Carb_Metab_Trans_Reg"/>
</dbReference>
<dbReference type="PANTHER" id="PTHR31668:SF20">
    <property type="entry name" value="ZN(II)2CYS6 TRANSCRIPTION FACTOR (EUROFUNG)"/>
    <property type="match status" value="1"/>
</dbReference>
<evidence type="ECO:0000313" key="6">
    <source>
        <dbReference type="Proteomes" id="UP000781932"/>
    </source>
</evidence>
<evidence type="ECO:0000256" key="2">
    <source>
        <dbReference type="ARBA" id="ARBA00023242"/>
    </source>
</evidence>
<dbReference type="SUPFAM" id="SSF51735">
    <property type="entry name" value="NAD(P)-binding Rossmann-fold domains"/>
    <property type="match status" value="1"/>
</dbReference>
<dbReference type="Pfam" id="PF04082">
    <property type="entry name" value="Fungal_trans"/>
    <property type="match status" value="1"/>
</dbReference>
<dbReference type="PROSITE" id="PS50048">
    <property type="entry name" value="ZN2_CY6_FUNGAL_2"/>
    <property type="match status" value="1"/>
</dbReference>
<dbReference type="GO" id="GO:0003677">
    <property type="term" value="F:DNA binding"/>
    <property type="evidence" value="ECO:0007669"/>
    <property type="project" value="InterPro"/>
</dbReference>
<dbReference type="AlphaFoldDB" id="A0A9P6I4Z4"/>
<accession>A0A9P6I4Z4</accession>
<name>A0A9P6I4Z4_9PEZI</name>
<dbReference type="SUPFAM" id="SSF57701">
    <property type="entry name" value="Zn2/Cys6 DNA-binding domain"/>
    <property type="match status" value="1"/>
</dbReference>
<dbReference type="GO" id="GO:0000981">
    <property type="term" value="F:DNA-binding transcription factor activity, RNA polymerase II-specific"/>
    <property type="evidence" value="ECO:0007669"/>
    <property type="project" value="InterPro"/>
</dbReference>
<dbReference type="GO" id="GO:0008270">
    <property type="term" value="F:zinc ion binding"/>
    <property type="evidence" value="ECO:0007669"/>
    <property type="project" value="InterPro"/>
</dbReference>
<dbReference type="InterPro" id="IPR036291">
    <property type="entry name" value="NAD(P)-bd_dom_sf"/>
</dbReference>
<reference evidence="5" key="2">
    <citation type="submission" date="2020-11" db="EMBL/GenBank/DDBJ databases">
        <title>Whole genome sequencing of Colletotrichum sp.</title>
        <authorList>
            <person name="Li H."/>
        </authorList>
    </citation>
    <scope>NUCLEOTIDE SEQUENCE</scope>
    <source>
        <strain evidence="5">CkLH20</strain>
    </source>
</reference>
<dbReference type="InterPro" id="IPR007219">
    <property type="entry name" value="XnlR_reg_dom"/>
</dbReference>
<dbReference type="Pfam" id="PF13460">
    <property type="entry name" value="NAD_binding_10"/>
    <property type="match status" value="1"/>
</dbReference>
<dbReference type="GO" id="GO:0006351">
    <property type="term" value="P:DNA-templated transcription"/>
    <property type="evidence" value="ECO:0007669"/>
    <property type="project" value="InterPro"/>
</dbReference>
<dbReference type="InterPro" id="IPR036864">
    <property type="entry name" value="Zn2-C6_fun-type_DNA-bd_sf"/>
</dbReference>